<organism evidence="2 3">
    <name type="scientific">Sphagnum jensenii</name>
    <dbReference type="NCBI Taxonomy" id="128206"/>
    <lineage>
        <taxon>Eukaryota</taxon>
        <taxon>Viridiplantae</taxon>
        <taxon>Streptophyta</taxon>
        <taxon>Embryophyta</taxon>
        <taxon>Bryophyta</taxon>
        <taxon>Sphagnophytina</taxon>
        <taxon>Sphagnopsida</taxon>
        <taxon>Sphagnales</taxon>
        <taxon>Sphagnaceae</taxon>
        <taxon>Sphagnum</taxon>
    </lineage>
</organism>
<evidence type="ECO:0000256" key="1">
    <source>
        <dbReference type="SAM" id="Phobius"/>
    </source>
</evidence>
<proteinExistence type="predicted"/>
<feature type="transmembrane region" description="Helical" evidence="1">
    <location>
        <begin position="100"/>
        <end position="119"/>
    </location>
</feature>
<gene>
    <name evidence="2" type="ORF">CSSPJE1EN2_LOCUS2038</name>
</gene>
<feature type="transmembrane region" description="Helical" evidence="1">
    <location>
        <begin position="139"/>
        <end position="160"/>
    </location>
</feature>
<feature type="transmembrane region" description="Helical" evidence="1">
    <location>
        <begin position="216"/>
        <end position="237"/>
    </location>
</feature>
<feature type="transmembrane region" description="Helical" evidence="1">
    <location>
        <begin position="69"/>
        <end position="88"/>
    </location>
</feature>
<evidence type="ECO:0008006" key="4">
    <source>
        <dbReference type="Google" id="ProtNLM"/>
    </source>
</evidence>
<dbReference type="PANTHER" id="PTHR35136">
    <property type="entry name" value="CYCLOEUCALENOL CYCLOISOMERASE"/>
    <property type="match status" value="1"/>
</dbReference>
<keyword evidence="1" id="KW-1133">Transmembrane helix</keyword>
<keyword evidence="1" id="KW-0812">Transmembrane</keyword>
<evidence type="ECO:0000313" key="2">
    <source>
        <dbReference type="EMBL" id="CAK9859043.1"/>
    </source>
</evidence>
<reference evidence="2" key="1">
    <citation type="submission" date="2024-03" db="EMBL/GenBank/DDBJ databases">
        <authorList>
            <consortium name="ELIXIR-Norway"/>
            <consortium name="Elixir Norway"/>
        </authorList>
    </citation>
    <scope>NUCLEOTIDE SEQUENCE</scope>
</reference>
<feature type="transmembrane region" description="Helical" evidence="1">
    <location>
        <begin position="37"/>
        <end position="57"/>
    </location>
</feature>
<protein>
    <recommendedName>
        <fullName evidence="4">Cycloeucalenol cycloisomerase</fullName>
    </recommendedName>
</protein>
<sequence>MSPLLQSIGVKIRALSGSNGDHSLWLAASRSKRWGELFFLAYSPFWITALLGVVVPLRLYERFGEMEYLILGLATVAPCIVFPLLFGGTEDAKQPWYQRYWFKANLWIAIFGFVGNYFWTHYFYVVLGATYSFPSYKINYVPITTFLLTQPYFLLYHSISNITLRRLGHAIKHVPDRFSRWLIQASWVVVLAYLTALAEAVTIANFPYYEMVDRMAMYKVGSLFYAIYFFVSFPMFFRMDENPKAPWTLSQVSVDALGASMLVTIILDLWRISVGPIVVIPWAASHNQCIQYGPPWLRATTGPSAAKQLDSDLIAFAVGKDQSELEL</sequence>
<feature type="transmembrane region" description="Helical" evidence="1">
    <location>
        <begin position="181"/>
        <end position="204"/>
    </location>
</feature>
<dbReference type="InterPro" id="IPR020532">
    <property type="entry name" value="Cycloeucalenol_cycloisomerase"/>
</dbReference>
<keyword evidence="1" id="KW-0472">Membrane</keyword>
<dbReference type="PANTHER" id="PTHR35136:SF1">
    <property type="entry name" value="CYCLOEUCALENOL CYCLOISOMERASE"/>
    <property type="match status" value="1"/>
</dbReference>
<name>A0ABP1A925_9BRYO</name>
<evidence type="ECO:0000313" key="3">
    <source>
        <dbReference type="Proteomes" id="UP001497522"/>
    </source>
</evidence>
<keyword evidence="3" id="KW-1185">Reference proteome</keyword>
<dbReference type="EMBL" id="OZ023711">
    <property type="protein sequence ID" value="CAK9859043.1"/>
    <property type="molecule type" value="Genomic_DNA"/>
</dbReference>
<dbReference type="Proteomes" id="UP001497522">
    <property type="component" value="Chromosome 10"/>
</dbReference>
<accession>A0ABP1A925</accession>